<name>A0A1B9GV04_9TREE</name>
<dbReference type="PANTHER" id="PTHR45896:SF1">
    <property type="entry name" value="N-ALPHA-ACETYLTRANSFERASE 30"/>
    <property type="match status" value="1"/>
</dbReference>
<dbReference type="STRING" id="1296120.A0A1B9GV04"/>
<dbReference type="AlphaFoldDB" id="A0A1B9GV04"/>
<dbReference type="InterPro" id="IPR016181">
    <property type="entry name" value="Acyl_CoA_acyltransferase"/>
</dbReference>
<feature type="compositionally biased region" description="Polar residues" evidence="4">
    <location>
        <begin position="115"/>
        <end position="132"/>
    </location>
</feature>
<proteinExistence type="inferred from homology"/>
<protein>
    <recommendedName>
        <fullName evidence="5">N-acetyltransferase domain-containing protein</fullName>
    </recommendedName>
</protein>
<evidence type="ECO:0000313" key="7">
    <source>
        <dbReference type="Proteomes" id="UP000092666"/>
    </source>
</evidence>
<dbReference type="GO" id="GO:0031417">
    <property type="term" value="C:NatC complex"/>
    <property type="evidence" value="ECO:0007669"/>
    <property type="project" value="TreeGrafter"/>
</dbReference>
<evidence type="ECO:0000256" key="1">
    <source>
        <dbReference type="ARBA" id="ARBA00022679"/>
    </source>
</evidence>
<reference evidence="7" key="2">
    <citation type="submission" date="2013-12" db="EMBL/GenBank/DDBJ databases">
        <title>Evolution of pathogenesis and genome organization in the Tremellales.</title>
        <authorList>
            <person name="Cuomo C."/>
            <person name="Litvintseva A."/>
            <person name="Heitman J."/>
            <person name="Chen Y."/>
            <person name="Sun S."/>
            <person name="Springer D."/>
            <person name="Dromer F."/>
            <person name="Young S."/>
            <person name="Zeng Q."/>
            <person name="Chapman S."/>
            <person name="Gujja S."/>
            <person name="Saif S."/>
            <person name="Birren B."/>
        </authorList>
    </citation>
    <scope>NUCLEOTIDE SEQUENCE [LARGE SCALE GENOMIC DNA]</scope>
    <source>
        <strain evidence="7">BCC8398</strain>
    </source>
</reference>
<dbReference type="Gene3D" id="3.40.630.30">
    <property type="match status" value="1"/>
</dbReference>
<evidence type="ECO:0000256" key="2">
    <source>
        <dbReference type="ARBA" id="ARBA00023315"/>
    </source>
</evidence>
<accession>A0A1B9GV04</accession>
<organism evidence="6 7">
    <name type="scientific">Kwoniella heveanensis BCC8398</name>
    <dbReference type="NCBI Taxonomy" id="1296120"/>
    <lineage>
        <taxon>Eukaryota</taxon>
        <taxon>Fungi</taxon>
        <taxon>Dikarya</taxon>
        <taxon>Basidiomycota</taxon>
        <taxon>Agaricomycotina</taxon>
        <taxon>Tremellomycetes</taxon>
        <taxon>Tremellales</taxon>
        <taxon>Cryptococcaceae</taxon>
        <taxon>Kwoniella</taxon>
    </lineage>
</organism>
<keyword evidence="1" id="KW-0808">Transferase</keyword>
<dbReference type="OrthoDB" id="249099at2759"/>
<dbReference type="EMBL" id="KV700123">
    <property type="protein sequence ID" value="OCF34871.1"/>
    <property type="molecule type" value="Genomic_DNA"/>
</dbReference>
<dbReference type="PROSITE" id="PS51186">
    <property type="entry name" value="GNAT"/>
    <property type="match status" value="1"/>
</dbReference>
<dbReference type="GO" id="GO:0004596">
    <property type="term" value="F:protein-N-terminal amino-acid acetyltransferase activity"/>
    <property type="evidence" value="ECO:0007669"/>
    <property type="project" value="InterPro"/>
</dbReference>
<feature type="region of interest" description="Disordered" evidence="4">
    <location>
        <begin position="87"/>
        <end position="176"/>
    </location>
</feature>
<dbReference type="PANTHER" id="PTHR45896">
    <property type="entry name" value="N-ALPHA-ACETYLTRANSFERASE 30"/>
    <property type="match status" value="1"/>
</dbReference>
<feature type="domain" description="N-acetyltransferase" evidence="5">
    <location>
        <begin position="21"/>
        <end position="84"/>
    </location>
</feature>
<feature type="compositionally biased region" description="Low complexity" evidence="4">
    <location>
        <begin position="144"/>
        <end position="156"/>
    </location>
</feature>
<gene>
    <name evidence="6" type="ORF">I316_03417</name>
</gene>
<evidence type="ECO:0000259" key="5">
    <source>
        <dbReference type="PROSITE" id="PS51186"/>
    </source>
</evidence>
<sequence length="184" mass="20509">MLMDVLHTPSLGTPTPDANAASKLAELAISKMAERGAHEVVLETEYDNAPSLALYDRLGFLREKRLHRFYSNHKDAFRLILPIERDQPPPLESEEEADRGRWLIGAGSGPGSDLLKQSQGSGYYGHDTQNGLGNIPENGIYEVSSSHPQSQSRPQPYFYDQDEEMLSTGTPRPTAKELEYGMYI</sequence>
<dbReference type="Pfam" id="PF00583">
    <property type="entry name" value="Acetyltransf_1"/>
    <property type="match status" value="1"/>
</dbReference>
<evidence type="ECO:0000256" key="3">
    <source>
        <dbReference type="ARBA" id="ARBA00024025"/>
    </source>
</evidence>
<comment type="similarity">
    <text evidence="3">Belongs to the acetyltransferase family. MAK3 subfamily.</text>
</comment>
<keyword evidence="7" id="KW-1185">Reference proteome</keyword>
<dbReference type="InterPro" id="IPR000182">
    <property type="entry name" value="GNAT_dom"/>
</dbReference>
<keyword evidence="2" id="KW-0012">Acyltransferase</keyword>
<dbReference type="Proteomes" id="UP000092666">
    <property type="component" value="Unassembled WGS sequence"/>
</dbReference>
<dbReference type="SUPFAM" id="SSF55729">
    <property type="entry name" value="Acyl-CoA N-acyltransferases (Nat)"/>
    <property type="match status" value="1"/>
</dbReference>
<evidence type="ECO:0000313" key="6">
    <source>
        <dbReference type="EMBL" id="OCF34871.1"/>
    </source>
</evidence>
<dbReference type="InterPro" id="IPR044542">
    <property type="entry name" value="NAA30-like"/>
</dbReference>
<evidence type="ECO:0000256" key="4">
    <source>
        <dbReference type="SAM" id="MobiDB-lite"/>
    </source>
</evidence>
<reference evidence="6 7" key="1">
    <citation type="submission" date="2013-07" db="EMBL/GenBank/DDBJ databases">
        <title>The Genome Sequence of Cryptococcus heveanensis BCC8398.</title>
        <authorList>
            <consortium name="The Broad Institute Genome Sequencing Platform"/>
            <person name="Cuomo C."/>
            <person name="Litvintseva A."/>
            <person name="Chen Y."/>
            <person name="Heitman J."/>
            <person name="Sun S."/>
            <person name="Springer D."/>
            <person name="Dromer F."/>
            <person name="Young S.K."/>
            <person name="Zeng Q."/>
            <person name="Gargeya S."/>
            <person name="Fitzgerald M."/>
            <person name="Abouelleil A."/>
            <person name="Alvarado L."/>
            <person name="Berlin A.M."/>
            <person name="Chapman S.B."/>
            <person name="Dewar J."/>
            <person name="Goldberg J."/>
            <person name="Griggs A."/>
            <person name="Gujja S."/>
            <person name="Hansen M."/>
            <person name="Howarth C."/>
            <person name="Imamovic A."/>
            <person name="Larimer J."/>
            <person name="McCowan C."/>
            <person name="Murphy C."/>
            <person name="Pearson M."/>
            <person name="Priest M."/>
            <person name="Roberts A."/>
            <person name="Saif S."/>
            <person name="Shea T."/>
            <person name="Sykes S."/>
            <person name="Wortman J."/>
            <person name="Nusbaum C."/>
            <person name="Birren B."/>
        </authorList>
    </citation>
    <scope>NUCLEOTIDE SEQUENCE [LARGE SCALE GENOMIC DNA]</scope>
    <source>
        <strain evidence="6 7">BCC8398</strain>
    </source>
</reference>